<protein>
    <submittedName>
        <fullName evidence="2">Uncharacterized membrane protein YhaH (DUF805 family)</fullName>
    </submittedName>
</protein>
<feature type="transmembrane region" description="Helical" evidence="1">
    <location>
        <begin position="26"/>
        <end position="48"/>
    </location>
</feature>
<gene>
    <name evidence="2" type="ORF">FHR34_006613</name>
</gene>
<feature type="transmembrane region" description="Helical" evidence="1">
    <location>
        <begin position="104"/>
        <end position="122"/>
    </location>
</feature>
<dbReference type="AlphaFoldDB" id="A0A7W7R9E0"/>
<dbReference type="EMBL" id="JACHJV010000002">
    <property type="protein sequence ID" value="MBB4927518.1"/>
    <property type="molecule type" value="Genomic_DNA"/>
</dbReference>
<keyword evidence="1" id="KW-0472">Membrane</keyword>
<keyword evidence="1" id="KW-1133">Transmembrane helix</keyword>
<name>A0A7W7R9E0_KITKI</name>
<dbReference type="RefSeq" id="WP_184943909.1">
    <property type="nucleotide sequence ID" value="NZ_JACHJV010000002.1"/>
</dbReference>
<evidence type="ECO:0000313" key="2">
    <source>
        <dbReference type="EMBL" id="MBB4927518.1"/>
    </source>
</evidence>
<sequence>MRPSAVSEEAPPGPSRGGVARWAAPVTVNLALGYLAVFPLSMLVVFAMNFPLAWLGLTSRDPNEDDGALPWVVLLGVMFALLLALWWLANLAVRKLSGLRVPRYWAVSAVLLVLPTALFAALPEGAWRALGWF</sequence>
<keyword evidence="3" id="KW-1185">Reference proteome</keyword>
<feature type="transmembrane region" description="Helical" evidence="1">
    <location>
        <begin position="68"/>
        <end position="92"/>
    </location>
</feature>
<keyword evidence="1" id="KW-0812">Transmembrane</keyword>
<dbReference type="Proteomes" id="UP000540506">
    <property type="component" value="Unassembled WGS sequence"/>
</dbReference>
<accession>A0A7W7R9E0</accession>
<organism evidence="2 3">
    <name type="scientific">Kitasatospora kifunensis</name>
    <name type="common">Streptomyces kifunensis</name>
    <dbReference type="NCBI Taxonomy" id="58351"/>
    <lineage>
        <taxon>Bacteria</taxon>
        <taxon>Bacillati</taxon>
        <taxon>Actinomycetota</taxon>
        <taxon>Actinomycetes</taxon>
        <taxon>Kitasatosporales</taxon>
        <taxon>Streptomycetaceae</taxon>
        <taxon>Kitasatospora</taxon>
    </lineage>
</organism>
<reference evidence="2 3" key="1">
    <citation type="submission" date="2020-08" db="EMBL/GenBank/DDBJ databases">
        <title>Sequencing the genomes of 1000 actinobacteria strains.</title>
        <authorList>
            <person name="Klenk H.-P."/>
        </authorList>
    </citation>
    <scope>NUCLEOTIDE SEQUENCE [LARGE SCALE GENOMIC DNA]</scope>
    <source>
        <strain evidence="2 3">DSM 41654</strain>
    </source>
</reference>
<comment type="caution">
    <text evidence="2">The sequence shown here is derived from an EMBL/GenBank/DDBJ whole genome shotgun (WGS) entry which is preliminary data.</text>
</comment>
<evidence type="ECO:0000313" key="3">
    <source>
        <dbReference type="Proteomes" id="UP000540506"/>
    </source>
</evidence>
<proteinExistence type="predicted"/>
<evidence type="ECO:0000256" key="1">
    <source>
        <dbReference type="SAM" id="Phobius"/>
    </source>
</evidence>